<accession>A0A382CGN8</accession>
<feature type="domain" description="VTC" evidence="1">
    <location>
        <begin position="10"/>
        <end position="227"/>
    </location>
</feature>
<dbReference type="InterPro" id="IPR018966">
    <property type="entry name" value="VTC_domain"/>
</dbReference>
<reference evidence="2" key="1">
    <citation type="submission" date="2018-05" db="EMBL/GenBank/DDBJ databases">
        <authorList>
            <person name="Lanie J.A."/>
            <person name="Ng W.-L."/>
            <person name="Kazmierczak K.M."/>
            <person name="Andrzejewski T.M."/>
            <person name="Davidsen T.M."/>
            <person name="Wayne K.J."/>
            <person name="Tettelin H."/>
            <person name="Glass J.I."/>
            <person name="Rusch D."/>
            <person name="Podicherti R."/>
            <person name="Tsui H.-C.T."/>
            <person name="Winkler M.E."/>
        </authorList>
    </citation>
    <scope>NUCLEOTIDE SEQUENCE</scope>
</reference>
<sequence length="230" mass="27522">MDENTLTDLRREIKFIAYEVEYPYIKNWLLLSSAGFSKSFPERQVNNIYFDSSNLSAYYENLSGQSNRAKIRYRWYGSALLPDKGTLEVKQKKNCFGWKSRFEVPNSLIKKHYSWREFSCFLYKQLPLEGKLWINSFPFQVLINRYKREYFISFDNKVRVTIDTMQSVWDQWGKSLPNLHFKTNHPNLVIIEFKFDNRFRKYASDIMQGIPLRVGKYSKYVSGVRSIIMK</sequence>
<evidence type="ECO:0000259" key="1">
    <source>
        <dbReference type="Pfam" id="PF09359"/>
    </source>
</evidence>
<name>A0A382CGN8_9ZZZZ</name>
<dbReference type="InterPro" id="IPR042267">
    <property type="entry name" value="VTC_sf"/>
</dbReference>
<organism evidence="2">
    <name type="scientific">marine metagenome</name>
    <dbReference type="NCBI Taxonomy" id="408172"/>
    <lineage>
        <taxon>unclassified sequences</taxon>
        <taxon>metagenomes</taxon>
        <taxon>ecological metagenomes</taxon>
    </lineage>
</organism>
<protein>
    <recommendedName>
        <fullName evidence="1">VTC domain-containing protein</fullName>
    </recommendedName>
</protein>
<dbReference type="Pfam" id="PF09359">
    <property type="entry name" value="VTC"/>
    <property type="match status" value="1"/>
</dbReference>
<gene>
    <name evidence="2" type="ORF">METZ01_LOCUS177387</name>
</gene>
<dbReference type="GO" id="GO:0006799">
    <property type="term" value="P:polyphosphate biosynthetic process"/>
    <property type="evidence" value="ECO:0007669"/>
    <property type="project" value="UniProtKB-ARBA"/>
</dbReference>
<proteinExistence type="predicted"/>
<evidence type="ECO:0000313" key="2">
    <source>
        <dbReference type="EMBL" id="SVB24533.1"/>
    </source>
</evidence>
<dbReference type="Gene3D" id="3.20.100.30">
    <property type="entry name" value="VTC, catalytic tunnel domain"/>
    <property type="match status" value="1"/>
</dbReference>
<dbReference type="AlphaFoldDB" id="A0A382CGN8"/>
<dbReference type="EMBL" id="UINC01034145">
    <property type="protein sequence ID" value="SVB24533.1"/>
    <property type="molecule type" value="Genomic_DNA"/>
</dbReference>